<keyword evidence="1" id="KW-0812">Transmembrane</keyword>
<proteinExistence type="predicted"/>
<evidence type="ECO:0000256" key="1">
    <source>
        <dbReference type="SAM" id="Phobius"/>
    </source>
</evidence>
<keyword evidence="1" id="KW-0472">Membrane</keyword>
<keyword evidence="3" id="KW-1185">Reference proteome</keyword>
<reference evidence="2 3" key="1">
    <citation type="submission" date="2022-04" db="EMBL/GenBank/DDBJ databases">
        <title>Identification of a novel bacterium isolated from mangrove sediments.</title>
        <authorList>
            <person name="Pan X."/>
        </authorList>
    </citation>
    <scope>NUCLEOTIDE SEQUENCE [LARGE SCALE GENOMIC DNA]</scope>
    <source>
        <strain evidence="2 3">B2638</strain>
    </source>
</reference>
<evidence type="ECO:0000313" key="3">
    <source>
        <dbReference type="Proteomes" id="UP001202281"/>
    </source>
</evidence>
<evidence type="ECO:0008006" key="4">
    <source>
        <dbReference type="Google" id="ProtNLM"/>
    </source>
</evidence>
<gene>
    <name evidence="2" type="ORF">MTR66_09345</name>
</gene>
<comment type="caution">
    <text evidence="2">The sequence shown here is derived from an EMBL/GenBank/DDBJ whole genome shotgun (WGS) entry which is preliminary data.</text>
</comment>
<feature type="transmembrane region" description="Helical" evidence="1">
    <location>
        <begin position="38"/>
        <end position="56"/>
    </location>
</feature>
<name>A0ABT0BPQ6_9SPHN</name>
<dbReference type="Proteomes" id="UP001202281">
    <property type="component" value="Unassembled WGS sequence"/>
</dbReference>
<dbReference type="RefSeq" id="WP_243920099.1">
    <property type="nucleotide sequence ID" value="NZ_JALHLG010000009.1"/>
</dbReference>
<protein>
    <recommendedName>
        <fullName evidence="4">CTP synthetase</fullName>
    </recommendedName>
</protein>
<keyword evidence="1" id="KW-1133">Transmembrane helix</keyword>
<organism evidence="2 3">
    <name type="scientific">Novosphingobium beihaiensis</name>
    <dbReference type="NCBI Taxonomy" id="2930389"/>
    <lineage>
        <taxon>Bacteria</taxon>
        <taxon>Pseudomonadati</taxon>
        <taxon>Pseudomonadota</taxon>
        <taxon>Alphaproteobacteria</taxon>
        <taxon>Sphingomonadales</taxon>
        <taxon>Sphingomonadaceae</taxon>
        <taxon>Novosphingobium</taxon>
    </lineage>
</organism>
<dbReference type="EMBL" id="JALHLG010000009">
    <property type="protein sequence ID" value="MCJ2187017.1"/>
    <property type="molecule type" value="Genomic_DNA"/>
</dbReference>
<accession>A0ABT0BPQ6</accession>
<evidence type="ECO:0000313" key="2">
    <source>
        <dbReference type="EMBL" id="MCJ2187017.1"/>
    </source>
</evidence>
<sequence>MRFFIIILAIHALVMTVLMGVGITGVLAAGMVGARPILIAAAAGFVLALPVTWIVTRQILAKTAKG</sequence>